<dbReference type="RefSeq" id="WP_386821814.1">
    <property type="nucleotide sequence ID" value="NZ_JBHTIF010000001.1"/>
</dbReference>
<sequence>MSAAPQWDPVQREVLAALGHSLDRLAIALPGTAHAIPFEWPDDPLVEALLRAAARHRDDPDALRDAPTWPSPQALRADPRAKRALWPRLRGLRRRGT</sequence>
<keyword evidence="2" id="KW-1185">Reference proteome</keyword>
<comment type="caution">
    <text evidence="1">The sequence shown here is derived from an EMBL/GenBank/DDBJ whole genome shotgun (WGS) entry which is preliminary data.</text>
</comment>
<gene>
    <name evidence="1" type="ORF">ACFQ0E_00855</name>
</gene>
<evidence type="ECO:0000313" key="1">
    <source>
        <dbReference type="EMBL" id="MFD0724137.1"/>
    </source>
</evidence>
<name>A0ABW2Y8Y7_9GAMM</name>
<accession>A0ABW2Y8Y7</accession>
<protein>
    <submittedName>
        <fullName evidence="1">Uncharacterized protein</fullName>
    </submittedName>
</protein>
<dbReference type="Proteomes" id="UP001597110">
    <property type="component" value="Unassembled WGS sequence"/>
</dbReference>
<proteinExistence type="predicted"/>
<evidence type="ECO:0000313" key="2">
    <source>
        <dbReference type="Proteomes" id="UP001597110"/>
    </source>
</evidence>
<dbReference type="EMBL" id="JBHTIF010000001">
    <property type="protein sequence ID" value="MFD0724137.1"/>
    <property type="molecule type" value="Genomic_DNA"/>
</dbReference>
<reference evidence="2" key="1">
    <citation type="journal article" date="2019" name="Int. J. Syst. Evol. Microbiol.">
        <title>The Global Catalogue of Microorganisms (GCM) 10K type strain sequencing project: providing services to taxonomists for standard genome sequencing and annotation.</title>
        <authorList>
            <consortium name="The Broad Institute Genomics Platform"/>
            <consortium name="The Broad Institute Genome Sequencing Center for Infectious Disease"/>
            <person name="Wu L."/>
            <person name="Ma J."/>
        </authorList>
    </citation>
    <scope>NUCLEOTIDE SEQUENCE [LARGE SCALE GENOMIC DNA]</scope>
    <source>
        <strain evidence="2">CCUG 55585</strain>
    </source>
</reference>
<organism evidence="1 2">
    <name type="scientific">Lysobacter brunescens</name>
    <dbReference type="NCBI Taxonomy" id="262323"/>
    <lineage>
        <taxon>Bacteria</taxon>
        <taxon>Pseudomonadati</taxon>
        <taxon>Pseudomonadota</taxon>
        <taxon>Gammaproteobacteria</taxon>
        <taxon>Lysobacterales</taxon>
        <taxon>Lysobacteraceae</taxon>
        <taxon>Lysobacter</taxon>
    </lineage>
</organism>